<dbReference type="RefSeq" id="WP_252422829.1">
    <property type="nucleotide sequence ID" value="NZ_JAMWMR010000004.1"/>
</dbReference>
<gene>
    <name evidence="6" type="ORF">NGF19_06350</name>
</gene>
<name>A0ABT0ZAH0_9ACTN</name>
<keyword evidence="2 4" id="KW-0238">DNA-binding</keyword>
<dbReference type="SUPFAM" id="SSF48498">
    <property type="entry name" value="Tetracyclin repressor-like, C-terminal domain"/>
    <property type="match status" value="1"/>
</dbReference>
<dbReference type="SUPFAM" id="SSF46689">
    <property type="entry name" value="Homeodomain-like"/>
    <property type="match status" value="1"/>
</dbReference>
<evidence type="ECO:0000256" key="2">
    <source>
        <dbReference type="ARBA" id="ARBA00023125"/>
    </source>
</evidence>
<accession>A0ABT0ZAH0</accession>
<dbReference type="Gene3D" id="1.10.10.60">
    <property type="entry name" value="Homeodomain-like"/>
    <property type="match status" value="1"/>
</dbReference>
<evidence type="ECO:0000256" key="4">
    <source>
        <dbReference type="PROSITE-ProRule" id="PRU00335"/>
    </source>
</evidence>
<evidence type="ECO:0000256" key="3">
    <source>
        <dbReference type="ARBA" id="ARBA00023163"/>
    </source>
</evidence>
<proteinExistence type="predicted"/>
<dbReference type="PANTHER" id="PTHR30055:SF151">
    <property type="entry name" value="TRANSCRIPTIONAL REGULATORY PROTEIN"/>
    <property type="match status" value="1"/>
</dbReference>
<dbReference type="InterPro" id="IPR001647">
    <property type="entry name" value="HTH_TetR"/>
</dbReference>
<feature type="domain" description="HTH tetR-type" evidence="5">
    <location>
        <begin position="11"/>
        <end position="71"/>
    </location>
</feature>
<sequence>MARRTRGTSAGLDRERIAATAVALVDRDGLERFGVRRLAEDLGVDPMSIYHHIKGKAALLDAVSEAVLAEMPPGADDAAHNGDDWREIARHTAHLYRDMAYRHPRVFPLLATRAQTSPVALTALERLLTAMREAGLPDQVVADAPMVLFGFLNGHLLARTGEGPDGPSPVPEFDTETHPTMSALAPLMTDFGSMTEFNRMLDMVLDGIQARADRQASR</sequence>
<dbReference type="Pfam" id="PF02909">
    <property type="entry name" value="TetR_C_1"/>
    <property type="match status" value="1"/>
</dbReference>
<keyword evidence="7" id="KW-1185">Reference proteome</keyword>
<dbReference type="EMBL" id="JAMWMR010000004">
    <property type="protein sequence ID" value="MCN9240417.1"/>
    <property type="molecule type" value="Genomic_DNA"/>
</dbReference>
<dbReference type="InterPro" id="IPR050109">
    <property type="entry name" value="HTH-type_TetR-like_transc_reg"/>
</dbReference>
<dbReference type="PROSITE" id="PS50977">
    <property type="entry name" value="HTH_TETR_2"/>
    <property type="match status" value="1"/>
</dbReference>
<dbReference type="InterPro" id="IPR036271">
    <property type="entry name" value="Tet_transcr_reg_TetR-rel_C_sf"/>
</dbReference>
<evidence type="ECO:0000256" key="1">
    <source>
        <dbReference type="ARBA" id="ARBA00023015"/>
    </source>
</evidence>
<dbReference type="InterPro" id="IPR009057">
    <property type="entry name" value="Homeodomain-like_sf"/>
</dbReference>
<comment type="caution">
    <text evidence="6">The sequence shown here is derived from an EMBL/GenBank/DDBJ whole genome shotgun (WGS) entry which is preliminary data.</text>
</comment>
<evidence type="ECO:0000313" key="7">
    <source>
        <dbReference type="Proteomes" id="UP001523219"/>
    </source>
</evidence>
<dbReference type="Gene3D" id="1.10.357.10">
    <property type="entry name" value="Tetracycline Repressor, domain 2"/>
    <property type="match status" value="1"/>
</dbReference>
<feature type="DNA-binding region" description="H-T-H motif" evidence="4">
    <location>
        <begin position="34"/>
        <end position="53"/>
    </location>
</feature>
<dbReference type="Proteomes" id="UP001523219">
    <property type="component" value="Unassembled WGS sequence"/>
</dbReference>
<evidence type="ECO:0000259" key="5">
    <source>
        <dbReference type="PROSITE" id="PS50977"/>
    </source>
</evidence>
<keyword evidence="3" id="KW-0804">Transcription</keyword>
<protein>
    <submittedName>
        <fullName evidence="6">TetR/AcrR family transcriptional regulator C-terminal domain-containing protein</fullName>
    </submittedName>
</protein>
<dbReference type="InterPro" id="IPR004111">
    <property type="entry name" value="Repressor_TetR_C"/>
</dbReference>
<keyword evidence="1" id="KW-0805">Transcription regulation</keyword>
<dbReference type="PANTHER" id="PTHR30055">
    <property type="entry name" value="HTH-TYPE TRANSCRIPTIONAL REGULATOR RUTR"/>
    <property type="match status" value="1"/>
</dbReference>
<dbReference type="Pfam" id="PF00440">
    <property type="entry name" value="TetR_N"/>
    <property type="match status" value="1"/>
</dbReference>
<organism evidence="6 7">
    <name type="scientific">Streptomyces macrolidinus</name>
    <dbReference type="NCBI Taxonomy" id="2952607"/>
    <lineage>
        <taxon>Bacteria</taxon>
        <taxon>Bacillati</taxon>
        <taxon>Actinomycetota</taxon>
        <taxon>Actinomycetes</taxon>
        <taxon>Kitasatosporales</taxon>
        <taxon>Streptomycetaceae</taxon>
        <taxon>Streptomyces</taxon>
    </lineage>
</organism>
<reference evidence="6 7" key="1">
    <citation type="submission" date="2022-05" db="EMBL/GenBank/DDBJ databases">
        <title>Streptomyces sp. nov. RY43-2 isolated from soil of a peat swamp forest.</title>
        <authorList>
            <person name="Kanchanasin P."/>
            <person name="Tanasupawat S."/>
            <person name="Phongsopitanun W."/>
        </authorList>
    </citation>
    <scope>NUCLEOTIDE SEQUENCE [LARGE SCALE GENOMIC DNA]</scope>
    <source>
        <strain evidence="6 7">RY43-2</strain>
    </source>
</reference>
<evidence type="ECO:0000313" key="6">
    <source>
        <dbReference type="EMBL" id="MCN9240417.1"/>
    </source>
</evidence>